<reference evidence="1 2" key="1">
    <citation type="submission" date="2019-01" db="EMBL/GenBank/DDBJ databases">
        <title>Draft genome sequences of three monokaryotic isolates of the white-rot basidiomycete fungus Dichomitus squalens.</title>
        <authorList>
            <consortium name="DOE Joint Genome Institute"/>
            <person name="Lopez S.C."/>
            <person name="Andreopoulos B."/>
            <person name="Pangilinan J."/>
            <person name="Lipzen A."/>
            <person name="Riley R."/>
            <person name="Ahrendt S."/>
            <person name="Ng V."/>
            <person name="Barry K."/>
            <person name="Daum C."/>
            <person name="Grigoriev I.V."/>
            <person name="Hilden K.S."/>
            <person name="Makela M.R."/>
            <person name="de Vries R.P."/>
        </authorList>
    </citation>
    <scope>NUCLEOTIDE SEQUENCE [LARGE SCALE GENOMIC DNA]</scope>
    <source>
        <strain evidence="1 2">CBS 464.89</strain>
    </source>
</reference>
<dbReference type="Proteomes" id="UP000292082">
    <property type="component" value="Unassembled WGS sequence"/>
</dbReference>
<name>A0A4V2K6A1_9APHY</name>
<gene>
    <name evidence="1" type="ORF">BD310DRAFT_942171</name>
</gene>
<proteinExistence type="predicted"/>
<sequence>MEVGTREYVLTKLVGALGLICSPCGLLPGAGRHWHTAYYLQSRACLRAGRRPPI</sequence>
<dbReference type="AlphaFoldDB" id="A0A4V2K6A1"/>
<keyword evidence="2" id="KW-1185">Reference proteome</keyword>
<evidence type="ECO:0000313" key="2">
    <source>
        <dbReference type="Proteomes" id="UP000292082"/>
    </source>
</evidence>
<accession>A0A4V2K6A1</accession>
<organism evidence="1 2">
    <name type="scientific">Dichomitus squalens</name>
    <dbReference type="NCBI Taxonomy" id="114155"/>
    <lineage>
        <taxon>Eukaryota</taxon>
        <taxon>Fungi</taxon>
        <taxon>Dikarya</taxon>
        <taxon>Basidiomycota</taxon>
        <taxon>Agaricomycotina</taxon>
        <taxon>Agaricomycetes</taxon>
        <taxon>Polyporales</taxon>
        <taxon>Polyporaceae</taxon>
        <taxon>Dichomitus</taxon>
    </lineage>
</organism>
<dbReference type="EMBL" id="ML145319">
    <property type="protein sequence ID" value="TBU51463.1"/>
    <property type="molecule type" value="Genomic_DNA"/>
</dbReference>
<evidence type="ECO:0000313" key="1">
    <source>
        <dbReference type="EMBL" id="TBU51463.1"/>
    </source>
</evidence>
<protein>
    <submittedName>
        <fullName evidence="1">Uncharacterized protein</fullName>
    </submittedName>
</protein>